<dbReference type="SUPFAM" id="SSF48208">
    <property type="entry name" value="Six-hairpin glycosidases"/>
    <property type="match status" value="1"/>
</dbReference>
<dbReference type="InterPro" id="IPR012341">
    <property type="entry name" value="6hp_glycosidase-like_sf"/>
</dbReference>
<dbReference type="InterPro" id="IPR052043">
    <property type="entry name" value="PolySaccharide_Degr_Enz"/>
</dbReference>
<keyword evidence="1 2" id="KW-0378">Hydrolase</keyword>
<accession>A0A2K4ZC41</accession>
<dbReference type="InterPro" id="IPR036412">
    <property type="entry name" value="HAD-like_sf"/>
</dbReference>
<dbReference type="InterPro" id="IPR010905">
    <property type="entry name" value="Glyco_hydro_88"/>
</dbReference>
<dbReference type="InterPro" id="IPR008928">
    <property type="entry name" value="6-hairpin_glycosidase_sf"/>
</dbReference>
<dbReference type="EC" id="3.2.1.172" evidence="2"/>
<protein>
    <submittedName>
        <fullName evidence="2">Unsaturated rhamnogalacturonyl hydrolase YesR</fullName>
        <ecNumber evidence="2">3.2.1.172</ecNumber>
    </submittedName>
</protein>
<evidence type="ECO:0000313" key="2">
    <source>
        <dbReference type="EMBL" id="SOY28026.1"/>
    </source>
</evidence>
<dbReference type="PANTHER" id="PTHR33886">
    <property type="entry name" value="UNSATURATED RHAMNOGALACTURONAN HYDROLASE (EUROFUNG)"/>
    <property type="match status" value="1"/>
</dbReference>
<sequence length="540" mass="62100">MNKNLIIFTDSGDTIIDESTQIYDDRGIVTEAAFIPGAGEVLRQLKEEGYRIALVADGEWESFRNVYRKNGLGYCFEEWIVSEVVGEQKPARVMFDTAMEKMGLTEADKPFIVMIGNNLKKDVAGANRYGITSVWLDWSPRYFHSVEEADWQPDYTVKTPEALKELIGVLEGKCTEKKELLRRVNDKIDRMVDAFTHILYETDDTFLKNMESHNLAGDDIARYRYWEWTQGVGLFGLWKLFCYEKKEKYLDTLKKYYDRQIAIGFPALNVNTAAPYLTMSFLAEYTGEEKYLQPCIQAAEEIMESFPRTKEGGFQHKTSDSVNEQELWDDTLYMTVLFLANMGRILNDEKMKAEAEYQFLLHDKYLCDRVTGLWYHGWSFREKNNFAGAFWGRGNCWITMAIPEFLAIQDCSEPVRRMLTNTLRAQIESLKKYQALDGMWHTLVDDEDSYVEASATCGFAYGILKAVKDGLADRSCLETAAKAAAPILDYISEDGVVNQVSYGTPMGRISRDFYKEIELKPMPYGQALAILFLMEYRTIL</sequence>
<organism evidence="2 3">
    <name type="scientific">Acetatifactor muris</name>
    <dbReference type="NCBI Taxonomy" id="879566"/>
    <lineage>
        <taxon>Bacteria</taxon>
        <taxon>Bacillati</taxon>
        <taxon>Bacillota</taxon>
        <taxon>Clostridia</taxon>
        <taxon>Lachnospirales</taxon>
        <taxon>Lachnospiraceae</taxon>
        <taxon>Acetatifactor</taxon>
    </lineage>
</organism>
<keyword evidence="3" id="KW-1185">Reference proteome</keyword>
<dbReference type="Pfam" id="PF00702">
    <property type="entry name" value="Hydrolase"/>
    <property type="match status" value="1"/>
</dbReference>
<dbReference type="InterPro" id="IPR023214">
    <property type="entry name" value="HAD_sf"/>
</dbReference>
<dbReference type="RefSeq" id="WP_306817548.1">
    <property type="nucleotide sequence ID" value="NZ_JANJZD010000003.1"/>
</dbReference>
<reference evidence="2 3" key="1">
    <citation type="submission" date="2018-01" db="EMBL/GenBank/DDBJ databases">
        <authorList>
            <person name="Gaut B.S."/>
            <person name="Morton B.R."/>
            <person name="Clegg M.T."/>
            <person name="Duvall M.R."/>
        </authorList>
    </citation>
    <scope>NUCLEOTIDE SEQUENCE [LARGE SCALE GENOMIC DNA]</scope>
    <source>
        <strain evidence="2">GP69</strain>
    </source>
</reference>
<dbReference type="Gene3D" id="3.40.50.1000">
    <property type="entry name" value="HAD superfamily/HAD-like"/>
    <property type="match status" value="1"/>
</dbReference>
<dbReference type="AlphaFoldDB" id="A0A2K4ZC41"/>
<keyword evidence="2" id="KW-0326">Glycosidase</keyword>
<name>A0A2K4ZC41_9FIRM</name>
<dbReference type="PANTHER" id="PTHR33886:SF8">
    <property type="entry name" value="UNSATURATED RHAMNOGALACTURONAN HYDROLASE (EUROFUNG)"/>
    <property type="match status" value="1"/>
</dbReference>
<dbReference type="Pfam" id="PF07470">
    <property type="entry name" value="Glyco_hydro_88"/>
    <property type="match status" value="1"/>
</dbReference>
<dbReference type="EMBL" id="OFSM01000003">
    <property type="protein sequence ID" value="SOY28026.1"/>
    <property type="molecule type" value="Genomic_DNA"/>
</dbReference>
<dbReference type="Gene3D" id="1.50.10.10">
    <property type="match status" value="1"/>
</dbReference>
<dbReference type="GO" id="GO:0102211">
    <property type="term" value="F:unsaturated rhamnogalacturonyl hydrolase activity"/>
    <property type="evidence" value="ECO:0007669"/>
    <property type="project" value="UniProtKB-EC"/>
</dbReference>
<evidence type="ECO:0000313" key="3">
    <source>
        <dbReference type="Proteomes" id="UP000236311"/>
    </source>
</evidence>
<proteinExistence type="predicted"/>
<dbReference type="SUPFAM" id="SSF56784">
    <property type="entry name" value="HAD-like"/>
    <property type="match status" value="1"/>
</dbReference>
<evidence type="ECO:0000256" key="1">
    <source>
        <dbReference type="ARBA" id="ARBA00022801"/>
    </source>
</evidence>
<dbReference type="GO" id="GO:0005975">
    <property type="term" value="P:carbohydrate metabolic process"/>
    <property type="evidence" value="ECO:0007669"/>
    <property type="project" value="InterPro"/>
</dbReference>
<dbReference type="Proteomes" id="UP000236311">
    <property type="component" value="Unassembled WGS sequence"/>
</dbReference>
<gene>
    <name evidence="2" type="primary">yesR_3</name>
    <name evidence="2" type="ORF">AMURIS_00731</name>
</gene>